<protein>
    <recommendedName>
        <fullName evidence="3">RNase H type-1 domain-containing protein</fullName>
    </recommendedName>
</protein>
<accession>A0A4Y2WRP7</accession>
<reference evidence="1 2" key="1">
    <citation type="journal article" date="2019" name="Sci. Rep.">
        <title>Orb-weaving spider Araneus ventricosus genome elucidates the spidroin gene catalogue.</title>
        <authorList>
            <person name="Kono N."/>
            <person name="Nakamura H."/>
            <person name="Ohtoshi R."/>
            <person name="Moran D.A.P."/>
            <person name="Shinohara A."/>
            <person name="Yoshida Y."/>
            <person name="Fujiwara M."/>
            <person name="Mori M."/>
            <person name="Tomita M."/>
            <person name="Arakawa K."/>
        </authorList>
    </citation>
    <scope>NUCLEOTIDE SEQUENCE [LARGE SCALE GENOMIC DNA]</scope>
</reference>
<evidence type="ECO:0000313" key="1">
    <source>
        <dbReference type="EMBL" id="GBO39416.1"/>
    </source>
</evidence>
<name>A0A4Y2WRP7_ARAVE</name>
<organism evidence="1 2">
    <name type="scientific">Araneus ventricosus</name>
    <name type="common">Orbweaver spider</name>
    <name type="synonym">Epeira ventricosa</name>
    <dbReference type="NCBI Taxonomy" id="182803"/>
    <lineage>
        <taxon>Eukaryota</taxon>
        <taxon>Metazoa</taxon>
        <taxon>Ecdysozoa</taxon>
        <taxon>Arthropoda</taxon>
        <taxon>Chelicerata</taxon>
        <taxon>Arachnida</taxon>
        <taxon>Araneae</taxon>
        <taxon>Araneomorphae</taxon>
        <taxon>Entelegynae</taxon>
        <taxon>Araneoidea</taxon>
        <taxon>Araneidae</taxon>
        <taxon>Araneus</taxon>
    </lineage>
</organism>
<dbReference type="EMBL" id="BGPR01064446">
    <property type="protein sequence ID" value="GBO39416.1"/>
    <property type="molecule type" value="Genomic_DNA"/>
</dbReference>
<gene>
    <name evidence="1" type="ORF">AVEN_55597_1</name>
</gene>
<sequence length="148" mass="16445">AQSELADQETVVYPDQLESTSLALRFRLKPDVLHNGKVILKCVATINHIHAVTIKEIRATVHVDYLGNECADQLAKEAITKGNPFFLPKPLSYLKSEIKSAALSIWQDNWNNGETGRSTHDIVPRVSNKPVGWNGEELMFVTGHGPFP</sequence>
<dbReference type="OrthoDB" id="6429356at2759"/>
<keyword evidence="2" id="KW-1185">Reference proteome</keyword>
<dbReference type="Proteomes" id="UP000499080">
    <property type="component" value="Unassembled WGS sequence"/>
</dbReference>
<comment type="caution">
    <text evidence="1">The sequence shown here is derived from an EMBL/GenBank/DDBJ whole genome shotgun (WGS) entry which is preliminary data.</text>
</comment>
<evidence type="ECO:0000313" key="2">
    <source>
        <dbReference type="Proteomes" id="UP000499080"/>
    </source>
</evidence>
<feature type="non-terminal residue" evidence="1">
    <location>
        <position position="1"/>
    </location>
</feature>
<proteinExistence type="predicted"/>
<evidence type="ECO:0008006" key="3">
    <source>
        <dbReference type="Google" id="ProtNLM"/>
    </source>
</evidence>
<dbReference type="AlphaFoldDB" id="A0A4Y2WRP7"/>